<evidence type="ECO:0000256" key="10">
    <source>
        <dbReference type="ARBA" id="ARBA00031323"/>
    </source>
</evidence>
<dbReference type="AlphaFoldDB" id="A0A1M4E6B5"/>
<dbReference type="GO" id="GO:0005737">
    <property type="term" value="C:cytoplasm"/>
    <property type="evidence" value="ECO:0007669"/>
    <property type="project" value="UniProtKB-SubCell"/>
</dbReference>
<dbReference type="EMBL" id="LT559118">
    <property type="protein sequence ID" value="SBO94268.1"/>
    <property type="molecule type" value="Genomic_DNA"/>
</dbReference>
<dbReference type="PANTHER" id="PTHR11579">
    <property type="entry name" value="PROTEIN-L-ISOASPARTATE O-METHYLTRANSFERASE"/>
    <property type="match status" value="1"/>
</dbReference>
<dbReference type="SUPFAM" id="SSF53335">
    <property type="entry name" value="S-adenosyl-L-methionine-dependent methyltransferases"/>
    <property type="match status" value="1"/>
</dbReference>
<dbReference type="InterPro" id="IPR000682">
    <property type="entry name" value="PCMT"/>
</dbReference>
<keyword evidence="5" id="KW-0963">Cytoplasm</keyword>
<comment type="similarity">
    <text evidence="2">Belongs to the methyltransferase superfamily. L-isoaspartyl/D-aspartyl protein methyltransferase family.</text>
</comment>
<evidence type="ECO:0000256" key="3">
    <source>
        <dbReference type="ARBA" id="ARBA00011890"/>
    </source>
</evidence>
<keyword evidence="6 12" id="KW-0489">Methyltransferase</keyword>
<dbReference type="NCBIfam" id="TIGR04364">
    <property type="entry name" value="methyltran_FxLD"/>
    <property type="match status" value="1"/>
</dbReference>
<keyword evidence="8" id="KW-0949">S-adenosyl-L-methionine</keyword>
<comment type="subcellular location">
    <subcellularLocation>
        <location evidence="1">Cytoplasm</location>
    </subcellularLocation>
</comment>
<dbReference type="CDD" id="cd02440">
    <property type="entry name" value="AdoMet_MTases"/>
    <property type="match status" value="1"/>
</dbReference>
<evidence type="ECO:0000256" key="6">
    <source>
        <dbReference type="ARBA" id="ARBA00022603"/>
    </source>
</evidence>
<evidence type="ECO:0000256" key="5">
    <source>
        <dbReference type="ARBA" id="ARBA00022490"/>
    </source>
</evidence>
<dbReference type="EC" id="2.1.1.77" evidence="3"/>
<dbReference type="GO" id="GO:0004719">
    <property type="term" value="F:protein-L-isoaspartate (D-aspartate) O-methyltransferase activity"/>
    <property type="evidence" value="ECO:0007669"/>
    <property type="project" value="UniProtKB-EC"/>
</dbReference>
<organism evidence="12">
    <name type="scientific">Nonomuraea gerenzanensis</name>
    <dbReference type="NCBI Taxonomy" id="93944"/>
    <lineage>
        <taxon>Bacteria</taxon>
        <taxon>Bacillati</taxon>
        <taxon>Actinomycetota</taxon>
        <taxon>Actinomycetes</taxon>
        <taxon>Streptosporangiales</taxon>
        <taxon>Streptosporangiaceae</taxon>
        <taxon>Nonomuraea</taxon>
    </lineage>
</organism>
<dbReference type="PANTHER" id="PTHR11579:SF0">
    <property type="entry name" value="PROTEIN-L-ISOASPARTATE(D-ASPARTATE) O-METHYLTRANSFERASE"/>
    <property type="match status" value="1"/>
</dbReference>
<evidence type="ECO:0000256" key="8">
    <source>
        <dbReference type="ARBA" id="ARBA00022691"/>
    </source>
</evidence>
<evidence type="ECO:0000313" key="12">
    <source>
        <dbReference type="EMBL" id="SBO94268.1"/>
    </source>
</evidence>
<gene>
    <name evidence="12" type="ORF">BN4615_P3784</name>
</gene>
<evidence type="ECO:0000256" key="2">
    <source>
        <dbReference type="ARBA" id="ARBA00005369"/>
    </source>
</evidence>
<name>A0A1M4E6B5_9ACTN</name>
<evidence type="ECO:0000256" key="11">
    <source>
        <dbReference type="ARBA" id="ARBA00031350"/>
    </source>
</evidence>
<keyword evidence="7 12" id="KW-0808">Transferase</keyword>
<protein>
    <recommendedName>
        <fullName evidence="4">Protein-L-isoaspartate O-methyltransferase</fullName>
        <ecNumber evidence="3">2.1.1.77</ecNumber>
    </recommendedName>
    <alternativeName>
        <fullName evidence="11">L-isoaspartyl protein carboxyl methyltransferase</fullName>
    </alternativeName>
    <alternativeName>
        <fullName evidence="9">Protein L-isoaspartyl methyltransferase</fullName>
    </alternativeName>
    <alternativeName>
        <fullName evidence="10">Protein-beta-aspartate methyltransferase</fullName>
    </alternativeName>
</protein>
<dbReference type="InterPro" id="IPR027573">
    <property type="entry name" value="Methyltran_FxLD"/>
</dbReference>
<dbReference type="Pfam" id="PF01135">
    <property type="entry name" value="PCMT"/>
    <property type="match status" value="1"/>
</dbReference>
<accession>A0A1M4E6B5</accession>
<dbReference type="RefSeq" id="WP_225273411.1">
    <property type="nucleotide sequence ID" value="NZ_CP084058.1"/>
</dbReference>
<reference evidence="12" key="1">
    <citation type="submission" date="2016-04" db="EMBL/GenBank/DDBJ databases">
        <authorList>
            <person name="Evans L.H."/>
            <person name="Alamgir A."/>
            <person name="Owens N."/>
            <person name="Weber N.D."/>
            <person name="Virtaneva K."/>
            <person name="Barbian K."/>
            <person name="Babar A."/>
            <person name="Rosenke K."/>
        </authorList>
    </citation>
    <scope>NUCLEOTIDE SEQUENCE</scope>
    <source>
        <strain evidence="12">Nono1</strain>
    </source>
</reference>
<evidence type="ECO:0000256" key="1">
    <source>
        <dbReference type="ARBA" id="ARBA00004496"/>
    </source>
</evidence>
<evidence type="ECO:0000256" key="9">
    <source>
        <dbReference type="ARBA" id="ARBA00030757"/>
    </source>
</evidence>
<proteinExistence type="inferred from homology"/>
<dbReference type="GO" id="GO:0032259">
    <property type="term" value="P:methylation"/>
    <property type="evidence" value="ECO:0007669"/>
    <property type="project" value="UniProtKB-KW"/>
</dbReference>
<sequence>MTTSDMASDSAETGKQAAVLRDAMVDQIIAGQEQLGITVPPAVEAALRKVPRHLFTPGASLEAAYGSDSVVAKRDADRGIMLSTVSAPPTIAMMLSQAGDLSGKRVLEIGSGGYQASLLSEMVGSTGSVTTMDIDSDVIDRAKACLAAAGYDDVQVMQGDGEYGAAGSVFDAIIVTAGTWDIAPAWLSQLADGGRLVLPLRTLGLTRSWALDRRGPLLESHGRPLMCGFVPMQGSGQHQGHAVPLHDKAGLWLDEDQHLDTTTLDEVLSTPRAEAWSGVTVGKRQPFHDQDLWLATHLHGFALLTAKQEALDAGVVAPSWRLGTPATISRQTLAYRAKLRPLDRERTTFEFGVYAHGPTAAEAAETFAEQIRQWDQHGRPAPSMTVYPAETPDTGLPAGLVLHKRHTTIVLHWPQPAQ</sequence>
<dbReference type="InterPro" id="IPR029063">
    <property type="entry name" value="SAM-dependent_MTases_sf"/>
</dbReference>
<dbReference type="Gene3D" id="3.40.50.150">
    <property type="entry name" value="Vaccinia Virus protein VP39"/>
    <property type="match status" value="1"/>
</dbReference>
<evidence type="ECO:0000256" key="7">
    <source>
        <dbReference type="ARBA" id="ARBA00022679"/>
    </source>
</evidence>
<evidence type="ECO:0000256" key="4">
    <source>
        <dbReference type="ARBA" id="ARBA00013346"/>
    </source>
</evidence>